<feature type="transmembrane region" description="Helical" evidence="6">
    <location>
        <begin position="259"/>
        <end position="285"/>
    </location>
</feature>
<dbReference type="VEuPathDB" id="MicrosporidiaDB:A0H76_1819"/>
<dbReference type="GO" id="GO:0005886">
    <property type="term" value="C:plasma membrane"/>
    <property type="evidence" value="ECO:0007669"/>
    <property type="project" value="TreeGrafter"/>
</dbReference>
<protein>
    <submittedName>
        <fullName evidence="7">ABCG2</fullName>
    </submittedName>
</protein>
<keyword evidence="8" id="KW-1185">Reference proteome</keyword>
<dbReference type="VEuPathDB" id="MicrosporidiaDB:A0H76_1820"/>
<evidence type="ECO:0000256" key="1">
    <source>
        <dbReference type="ARBA" id="ARBA00004141"/>
    </source>
</evidence>
<feature type="transmembrane region" description="Helical" evidence="6">
    <location>
        <begin position="432"/>
        <end position="452"/>
    </location>
</feature>
<feature type="transmembrane region" description="Helical" evidence="6">
    <location>
        <begin position="363"/>
        <end position="383"/>
    </location>
</feature>
<dbReference type="EMBL" id="LVKB01000304">
    <property type="protein sequence ID" value="ORD95457.1"/>
    <property type="molecule type" value="Genomic_DNA"/>
</dbReference>
<dbReference type="Gene3D" id="3.40.50.300">
    <property type="entry name" value="P-loop containing nucleotide triphosphate hydrolases"/>
    <property type="match status" value="1"/>
</dbReference>
<feature type="transmembrane region" description="Helical" evidence="6">
    <location>
        <begin position="166"/>
        <end position="185"/>
    </location>
</feature>
<evidence type="ECO:0000256" key="2">
    <source>
        <dbReference type="ARBA" id="ARBA00022448"/>
    </source>
</evidence>
<comment type="subcellular location">
    <subcellularLocation>
        <location evidence="1">Membrane</location>
        <topology evidence="1">Multi-pass membrane protein</topology>
    </subcellularLocation>
</comment>
<dbReference type="InterPro" id="IPR050352">
    <property type="entry name" value="ABCG_transporters"/>
</dbReference>
<dbReference type="VEuPathDB" id="MicrosporidiaDB:HERIO_2483"/>
<feature type="transmembrane region" description="Helical" evidence="6">
    <location>
        <begin position="334"/>
        <end position="356"/>
    </location>
</feature>
<evidence type="ECO:0000313" key="8">
    <source>
        <dbReference type="Proteomes" id="UP000192356"/>
    </source>
</evidence>
<feature type="transmembrane region" description="Helical" evidence="6">
    <location>
        <begin position="297"/>
        <end position="328"/>
    </location>
</feature>
<evidence type="ECO:0000256" key="5">
    <source>
        <dbReference type="ARBA" id="ARBA00023136"/>
    </source>
</evidence>
<dbReference type="SUPFAM" id="SSF52540">
    <property type="entry name" value="P-loop containing nucleoside triphosphate hydrolases"/>
    <property type="match status" value="1"/>
</dbReference>
<evidence type="ECO:0000256" key="3">
    <source>
        <dbReference type="ARBA" id="ARBA00022692"/>
    </source>
</evidence>
<accession>A0A1X0Q6V8</accession>
<evidence type="ECO:0000313" key="7">
    <source>
        <dbReference type="EMBL" id="ORD95457.1"/>
    </source>
</evidence>
<evidence type="ECO:0000256" key="6">
    <source>
        <dbReference type="SAM" id="Phobius"/>
    </source>
</evidence>
<dbReference type="GO" id="GO:0042626">
    <property type="term" value="F:ATPase-coupled transmembrane transporter activity"/>
    <property type="evidence" value="ECO:0007669"/>
    <property type="project" value="TreeGrafter"/>
</dbReference>
<reference evidence="7 8" key="1">
    <citation type="journal article" date="2017" name="Environ. Microbiol.">
        <title>Decay of the glycolytic pathway and adaptation to intranuclear parasitism within Enterocytozoonidae microsporidia.</title>
        <authorList>
            <person name="Wiredu Boakye D."/>
            <person name="Jaroenlak P."/>
            <person name="Prachumwat A."/>
            <person name="Williams T.A."/>
            <person name="Bateman K.S."/>
            <person name="Itsathitphaisarn O."/>
            <person name="Sritunyalucksana K."/>
            <person name="Paszkiewicz K.H."/>
            <person name="Moore K.A."/>
            <person name="Stentiford G.D."/>
            <person name="Williams B.A."/>
        </authorList>
    </citation>
    <scope>NUCLEOTIDE SEQUENCE [LARGE SCALE GENOMIC DNA]</scope>
    <source>
        <strain evidence="7 8">GB1</strain>
    </source>
</reference>
<keyword evidence="4 6" id="KW-1133">Transmembrane helix</keyword>
<organism evidence="7 8">
    <name type="scientific">Hepatospora eriocheir</name>
    <dbReference type="NCBI Taxonomy" id="1081669"/>
    <lineage>
        <taxon>Eukaryota</taxon>
        <taxon>Fungi</taxon>
        <taxon>Fungi incertae sedis</taxon>
        <taxon>Microsporidia</taxon>
        <taxon>Hepatosporidae</taxon>
        <taxon>Hepatospora</taxon>
    </lineage>
</organism>
<keyword evidence="3 6" id="KW-0812">Transmembrane</keyword>
<dbReference type="AlphaFoldDB" id="A0A1X0Q6V8"/>
<gene>
    <name evidence="7" type="primary">ABCG2</name>
    <name evidence="7" type="ORF">HERIO_2483</name>
</gene>
<dbReference type="InterPro" id="IPR027417">
    <property type="entry name" value="P-loop_NTPase"/>
</dbReference>
<name>A0A1X0Q6V8_9MICR</name>
<keyword evidence="5 6" id="KW-0472">Membrane</keyword>
<proteinExistence type="predicted"/>
<dbReference type="PANTHER" id="PTHR48041:SF116">
    <property type="entry name" value="PROTEIN BROWN"/>
    <property type="match status" value="1"/>
</dbReference>
<comment type="caution">
    <text evidence="7">The sequence shown here is derived from an EMBL/GenBank/DDBJ whole genome shotgun (WGS) entry which is preliminary data.</text>
</comment>
<dbReference type="OrthoDB" id="245989at2759"/>
<sequence>MSIATNLTTKASVYLFDEPFAGVNNSSAQKIIFIIKELSNFGKAVLLSIQQPSEYIFDLFDEFIMMTNGSVVFQGTKEEAIKYFASIGFIKEQKLMKYPDFFLKIIKLNLTDESETKYNLLTECWKIHTKELKIEYTKPIETKFKKFSMIKKAATILMSNLSSGDFLSSIYHIILPNIIFLYYVFKVSKYVLKIQKENKTNQIEFYPDKSSNIKIPSSSSIFNMLHEFILNDTRFCHDLVFQEIDNSKTFSSYWNDNPILIIGVYIYFRLILSSLYGCGFFLNFLKNHKAEYRKNYFSVFGYLCACYYVSIRELTLMIVWDILTFLLLCSNLKMVLLIIIYYLLALNFIYLLCLYLSLIFNEGLYFLISIILKVLFGSFSIYAKGFFHAFYMIIYEVVKKVNTHKSFTQNRGGDTFAPFNIFLNKRFTVEKFLRGLFIFISLNLLVFVTVMLKLKANLKGNYGKFFFIKV</sequence>
<dbReference type="Proteomes" id="UP000192356">
    <property type="component" value="Unassembled WGS sequence"/>
</dbReference>
<evidence type="ECO:0000256" key="4">
    <source>
        <dbReference type="ARBA" id="ARBA00022989"/>
    </source>
</evidence>
<dbReference type="PANTHER" id="PTHR48041">
    <property type="entry name" value="ABC TRANSPORTER G FAMILY MEMBER 28"/>
    <property type="match status" value="1"/>
</dbReference>
<keyword evidence="2" id="KW-0813">Transport</keyword>